<dbReference type="EMBL" id="QKXH01000013">
    <property type="protein sequence ID" value="PZX92076.1"/>
    <property type="molecule type" value="Genomic_DNA"/>
</dbReference>
<reference evidence="1 2" key="1">
    <citation type="submission" date="2018-06" db="EMBL/GenBank/DDBJ databases">
        <title>Flavobacterium sp IMCC34762, genome.</title>
        <authorList>
            <person name="Joung Y."/>
            <person name="Cho J."/>
            <person name="Song J."/>
        </authorList>
    </citation>
    <scope>NUCLEOTIDE SEQUENCE [LARGE SCALE GENOMIC DNA]</scope>
    <source>
        <strain evidence="1 2">IMCC34762</strain>
    </source>
</reference>
<gene>
    <name evidence="1" type="ORF">DOS84_17395</name>
</gene>
<keyword evidence="1" id="KW-0645">Protease</keyword>
<dbReference type="Proteomes" id="UP000249177">
    <property type="component" value="Unassembled WGS sequence"/>
</dbReference>
<comment type="caution">
    <text evidence="1">The sequence shown here is derived from an EMBL/GenBank/DDBJ whole genome shotgun (WGS) entry which is preliminary data.</text>
</comment>
<keyword evidence="1" id="KW-0378">Hydrolase</keyword>
<name>A0A2W7TRZ1_9FLAO</name>
<protein>
    <submittedName>
        <fullName evidence="1">Aminopeptidase</fullName>
    </submittedName>
</protein>
<sequence>MTVAVNMNSNTLSVDQEITFYNQTNDTLTSIVLNDWNNAFSDRESPLGKRFSDEFYNKFHMALAEDRGGTVNLIIEDKDKNVFTWERTKKNPDYIKVILHRILPPGQKVKLNLTYVSMIPSNKFTKYGHFEKYGMHLKNWFLTPARYENHQFIKYSNESLDDIANGVSDFDIDLKINNKNTVTTDLTVNNFTATEQETDVNLSGKNRTDFDLIIEKESSYRKYKIGDFEVMTNLSSGRFDDSLKTAIIKRVVDFANTQIGQYPFGKIIVSEEDYDKNPFYGLNQLPKFMRPFHSDFIFEIKFLKTYLNNFLKNSLLLDARKDNWIYDGIQVFTMMNYIDQYNPESKMMGSASKFFLFRGFKMAQTDFNEQYSYYYMLMARKNLDQALNEPKNTLIKFNVQIANKYKAGLSLKYLNDYLGNDLVLSGIQQFQELNKQGQTNRSDFENILKSKAPKNIDWFFKYIIDSREPIDYKFGDFSKTEDSITFSVKNKGVPLVPIPLFGIKDKQIIFKKWIETNEIDTTLTFERKGIDKLVLNYKNEVPEFNLRNNWKSLYSFSLNRPLKLTFFEDLEDPHRSQLFYVPTLFYNKYDGFAPGISFYNYSFFDKPFMFVLNPMYSINTKSIVGSYQFILNHYLRESKLYNMRYSLNGSYYHYADDAAYLKLYPSLSLYFREPSYRDNRKQAIFVKYNIIYKEPSATVIDSTDNYSILNLKYSNVKTEVTSHVKFLTDVQFSGYFGKISAEMEYRKLFNDNRYFNVRAFVGTFLYNSNNTQNYNFGVSRVNDYLFDYPLYARSDETGLLSQQYIMGQGGFKSFVSPSESNQWLATTNLSYSLLWNWVDAYADFGFVKNKGFHNSFVYDSGIRLNLVQDYFELFFPVYSSNGFEATQKNYSEKIRFILIFNPKSLINLFTRKWF</sequence>
<dbReference type="AlphaFoldDB" id="A0A2W7TRZ1"/>
<dbReference type="InterPro" id="IPR027268">
    <property type="entry name" value="Peptidase_M4/M1_CTD_sf"/>
</dbReference>
<evidence type="ECO:0000313" key="2">
    <source>
        <dbReference type="Proteomes" id="UP000249177"/>
    </source>
</evidence>
<dbReference type="GO" id="GO:0004177">
    <property type="term" value="F:aminopeptidase activity"/>
    <property type="evidence" value="ECO:0007669"/>
    <property type="project" value="UniProtKB-KW"/>
</dbReference>
<evidence type="ECO:0000313" key="1">
    <source>
        <dbReference type="EMBL" id="PZX92076.1"/>
    </source>
</evidence>
<accession>A0A2W7TRZ1</accession>
<keyword evidence="2" id="KW-1185">Reference proteome</keyword>
<proteinExistence type="predicted"/>
<keyword evidence="1" id="KW-0031">Aminopeptidase</keyword>
<organism evidence="1 2">
    <name type="scientific">Flavobacterium aquariorum</name>
    <dbReference type="NCBI Taxonomy" id="2217670"/>
    <lineage>
        <taxon>Bacteria</taxon>
        <taxon>Pseudomonadati</taxon>
        <taxon>Bacteroidota</taxon>
        <taxon>Flavobacteriia</taxon>
        <taxon>Flavobacteriales</taxon>
        <taxon>Flavobacteriaceae</taxon>
        <taxon>Flavobacterium</taxon>
    </lineage>
</organism>
<dbReference type="OrthoDB" id="9813075at2"/>
<dbReference type="Gene3D" id="1.10.390.10">
    <property type="entry name" value="Neutral Protease Domain 2"/>
    <property type="match status" value="1"/>
</dbReference>